<keyword evidence="5 14" id="KW-0436">Ligase</keyword>
<dbReference type="EMBL" id="CP034873">
    <property type="protein sequence ID" value="QCI21526.1"/>
    <property type="molecule type" value="Genomic_DNA"/>
</dbReference>
<reference evidence="19 20" key="2">
    <citation type="submission" date="2019-05" db="EMBL/GenBank/DDBJ databases">
        <title>Genome evolution of the obligate endosymbiont Buchnera aphidicola.</title>
        <authorList>
            <person name="Moran N.A."/>
        </authorList>
    </citation>
    <scope>NUCLEOTIDE SEQUENCE [LARGE SCALE GENOMIC DNA]</scope>
    <source>
        <strain evidence="19 20">Hta</strain>
    </source>
</reference>
<dbReference type="Gene3D" id="3.40.50.720">
    <property type="entry name" value="NAD(P)-binding Rossmann-like Domain"/>
    <property type="match status" value="1"/>
</dbReference>
<dbReference type="InterPro" id="IPR050061">
    <property type="entry name" value="MurCDEF_pg_biosynth"/>
</dbReference>
<dbReference type="GO" id="GO:0008360">
    <property type="term" value="P:regulation of cell shape"/>
    <property type="evidence" value="ECO:0007669"/>
    <property type="project" value="UniProtKB-KW"/>
</dbReference>
<evidence type="ECO:0000313" key="20">
    <source>
        <dbReference type="Proteomes" id="UP000298773"/>
    </source>
</evidence>
<evidence type="ECO:0000256" key="3">
    <source>
        <dbReference type="ARBA" id="ARBA00012211"/>
    </source>
</evidence>
<keyword evidence="12 14" id="KW-0961">Cell wall biogenesis/degradation</keyword>
<dbReference type="HAMAP" id="MF_00046">
    <property type="entry name" value="MurC"/>
    <property type="match status" value="1"/>
</dbReference>
<dbReference type="Gene3D" id="3.40.1190.10">
    <property type="entry name" value="Mur-like, catalytic domain"/>
    <property type="match status" value="1"/>
</dbReference>
<keyword evidence="9 14" id="KW-0133">Cell shape</keyword>
<dbReference type="Pfam" id="PF08245">
    <property type="entry name" value="Mur_ligase_M"/>
    <property type="match status" value="1"/>
</dbReference>
<dbReference type="Pfam" id="PF01225">
    <property type="entry name" value="Mur_ligase"/>
    <property type="match status" value="1"/>
</dbReference>
<sequence length="484" mass="54731">MNINDIKKINFFITKKRRVKTIHFVGIGGVGMVGIALILLKLGYQISGSDLSNNSITKTLIKLGVKIYFQHSKEHVKNIDVVIKSSAIKDKNEEIIAAKKFNIPVLLRAEMLQILMQYKIGIAISGTHGKTTTTSMITDICIQGGLSPTCINGGLIKSINNYAILGSSNYFIVEADESDASFLYLNPTIAIVTNIELEHIEYYSNIKNLINTFLQFLQKIPIHGTAIICIDNINIHNILSKIKCEIITYGFHHNADVRVCDYKQSDFIGYFKLVTKKRKTLNITLNIPGKHNALNAAAAVAFAIKQNIQNHDIIFSLKYFQGTCRRLECLGYISIKQKNIQYKNIMCIDDYGHHPTEISETIKTIKTSWPKKNLIMIFQPHRYTRTHHLYNEFIKILSTVDVLLLLNVYSAKEKYITGADSFSLCKDLNKRSTVDATLIVHHNVLLDILISKLHDNDILIIQGAGNINRIVKKILFQNNQQIIT</sequence>
<dbReference type="SUPFAM" id="SSF51984">
    <property type="entry name" value="MurCD N-terminal domain"/>
    <property type="match status" value="1"/>
</dbReference>
<dbReference type="GO" id="GO:0071555">
    <property type="term" value="P:cell wall organization"/>
    <property type="evidence" value="ECO:0007669"/>
    <property type="project" value="UniProtKB-KW"/>
</dbReference>
<comment type="function">
    <text evidence="14">Cell wall formation.</text>
</comment>
<dbReference type="InterPro" id="IPR000713">
    <property type="entry name" value="Mur_ligase_N"/>
</dbReference>
<dbReference type="NCBIfam" id="TIGR01082">
    <property type="entry name" value="murC"/>
    <property type="match status" value="1"/>
</dbReference>
<comment type="subcellular location">
    <subcellularLocation>
        <location evidence="1 14">Cytoplasm</location>
    </subcellularLocation>
</comment>
<dbReference type="InterPro" id="IPR013221">
    <property type="entry name" value="Mur_ligase_cen"/>
</dbReference>
<dbReference type="RefSeq" id="WP_158356496.1">
    <property type="nucleotide sequence ID" value="NZ_CP034873.1"/>
</dbReference>
<dbReference type="SUPFAM" id="SSF53244">
    <property type="entry name" value="MurD-like peptide ligases, peptide-binding domain"/>
    <property type="match status" value="1"/>
</dbReference>
<dbReference type="GO" id="GO:0051301">
    <property type="term" value="P:cell division"/>
    <property type="evidence" value="ECO:0007669"/>
    <property type="project" value="UniProtKB-KW"/>
</dbReference>
<dbReference type="InterPro" id="IPR036565">
    <property type="entry name" value="Mur-like_cat_sf"/>
</dbReference>
<evidence type="ECO:0000313" key="19">
    <source>
        <dbReference type="EMBL" id="QCI21526.1"/>
    </source>
</evidence>
<evidence type="ECO:0000256" key="9">
    <source>
        <dbReference type="ARBA" id="ARBA00022960"/>
    </source>
</evidence>
<dbReference type="GO" id="GO:0005737">
    <property type="term" value="C:cytoplasm"/>
    <property type="evidence" value="ECO:0007669"/>
    <property type="project" value="UniProtKB-SubCell"/>
</dbReference>
<evidence type="ECO:0000256" key="12">
    <source>
        <dbReference type="ARBA" id="ARBA00023316"/>
    </source>
</evidence>
<feature type="domain" description="Mur ligase central" evidence="18">
    <location>
        <begin position="124"/>
        <end position="302"/>
    </location>
</feature>
<evidence type="ECO:0000256" key="2">
    <source>
        <dbReference type="ARBA" id="ARBA00004752"/>
    </source>
</evidence>
<evidence type="ECO:0000256" key="11">
    <source>
        <dbReference type="ARBA" id="ARBA00023306"/>
    </source>
</evidence>
<dbReference type="InterPro" id="IPR004101">
    <property type="entry name" value="Mur_ligase_C"/>
</dbReference>
<keyword evidence="11 14" id="KW-0131">Cell cycle</keyword>
<dbReference type="InterPro" id="IPR036615">
    <property type="entry name" value="Mur_ligase_C_dom_sf"/>
</dbReference>
<evidence type="ECO:0000256" key="7">
    <source>
        <dbReference type="ARBA" id="ARBA00022741"/>
    </source>
</evidence>
<feature type="domain" description="Mur ligase C-terminal" evidence="17">
    <location>
        <begin position="343"/>
        <end position="465"/>
    </location>
</feature>
<dbReference type="Pfam" id="PF02875">
    <property type="entry name" value="Mur_ligase_C"/>
    <property type="match status" value="1"/>
</dbReference>
<keyword evidence="6 14" id="KW-0132">Cell division</keyword>
<keyword evidence="8 14" id="KW-0067">ATP-binding</keyword>
<reference evidence="19 20" key="1">
    <citation type="submission" date="2018-12" db="EMBL/GenBank/DDBJ databases">
        <authorList>
            <person name="Chong R.A."/>
        </authorList>
    </citation>
    <scope>NUCLEOTIDE SEQUENCE [LARGE SCALE GENOMIC DNA]</scope>
    <source>
        <strain evidence="19 20">Hta</strain>
    </source>
</reference>
<keyword evidence="15" id="KW-0812">Transmembrane</keyword>
<evidence type="ECO:0000256" key="4">
    <source>
        <dbReference type="ARBA" id="ARBA00022490"/>
    </source>
</evidence>
<feature type="domain" description="Mur ligase N-terminal catalytic" evidence="16">
    <location>
        <begin position="21"/>
        <end position="118"/>
    </location>
</feature>
<proteinExistence type="inferred from homology"/>
<dbReference type="SUPFAM" id="SSF53623">
    <property type="entry name" value="MurD-like peptide ligases, catalytic domain"/>
    <property type="match status" value="1"/>
</dbReference>
<keyword evidence="15" id="KW-1133">Transmembrane helix</keyword>
<evidence type="ECO:0000256" key="13">
    <source>
        <dbReference type="ARBA" id="ARBA00047833"/>
    </source>
</evidence>
<keyword evidence="10 14" id="KW-0573">Peptidoglycan synthesis</keyword>
<comment type="pathway">
    <text evidence="2 14">Cell wall biogenesis; peptidoglycan biosynthesis.</text>
</comment>
<dbReference type="GO" id="GO:0009252">
    <property type="term" value="P:peptidoglycan biosynthetic process"/>
    <property type="evidence" value="ECO:0007669"/>
    <property type="project" value="UniProtKB-UniRule"/>
</dbReference>
<dbReference type="Gene3D" id="3.90.190.20">
    <property type="entry name" value="Mur ligase, C-terminal domain"/>
    <property type="match status" value="1"/>
</dbReference>
<dbReference type="EC" id="6.3.2.8" evidence="3 14"/>
<comment type="catalytic activity">
    <reaction evidence="13 14">
        <text>UDP-N-acetyl-alpha-D-muramate + L-alanine + ATP = UDP-N-acetyl-alpha-D-muramoyl-L-alanine + ADP + phosphate + H(+)</text>
        <dbReference type="Rhea" id="RHEA:23372"/>
        <dbReference type="ChEBI" id="CHEBI:15378"/>
        <dbReference type="ChEBI" id="CHEBI:30616"/>
        <dbReference type="ChEBI" id="CHEBI:43474"/>
        <dbReference type="ChEBI" id="CHEBI:57972"/>
        <dbReference type="ChEBI" id="CHEBI:70757"/>
        <dbReference type="ChEBI" id="CHEBI:83898"/>
        <dbReference type="ChEBI" id="CHEBI:456216"/>
        <dbReference type="EC" id="6.3.2.8"/>
    </reaction>
</comment>
<evidence type="ECO:0000256" key="14">
    <source>
        <dbReference type="HAMAP-Rule" id="MF_00046"/>
    </source>
</evidence>
<comment type="similarity">
    <text evidence="14">Belongs to the MurCDEF family.</text>
</comment>
<feature type="transmembrane region" description="Helical" evidence="15">
    <location>
        <begin position="21"/>
        <end position="44"/>
    </location>
</feature>
<dbReference type="GO" id="GO:0005524">
    <property type="term" value="F:ATP binding"/>
    <property type="evidence" value="ECO:0007669"/>
    <property type="project" value="UniProtKB-UniRule"/>
</dbReference>
<dbReference type="Proteomes" id="UP000298773">
    <property type="component" value="Chromosome"/>
</dbReference>
<name>A0A4D6XVS7_9GAMM</name>
<evidence type="ECO:0000256" key="5">
    <source>
        <dbReference type="ARBA" id="ARBA00022598"/>
    </source>
</evidence>
<organism evidence="19 20">
    <name type="scientific">Buchnera aphidicola</name>
    <name type="common">Hyadaphis tataricae</name>
    <dbReference type="NCBI Taxonomy" id="1241859"/>
    <lineage>
        <taxon>Bacteria</taxon>
        <taxon>Pseudomonadati</taxon>
        <taxon>Pseudomonadota</taxon>
        <taxon>Gammaproteobacteria</taxon>
        <taxon>Enterobacterales</taxon>
        <taxon>Erwiniaceae</taxon>
        <taxon>Buchnera</taxon>
    </lineage>
</organism>
<keyword evidence="7 14" id="KW-0547">Nucleotide-binding</keyword>
<feature type="binding site" evidence="14">
    <location>
        <begin position="126"/>
        <end position="132"/>
    </location>
    <ligand>
        <name>ATP</name>
        <dbReference type="ChEBI" id="CHEBI:30616"/>
    </ligand>
</feature>
<evidence type="ECO:0000256" key="1">
    <source>
        <dbReference type="ARBA" id="ARBA00004496"/>
    </source>
</evidence>
<keyword evidence="4 14" id="KW-0963">Cytoplasm</keyword>
<keyword evidence="15" id="KW-0472">Membrane</keyword>
<evidence type="ECO:0000256" key="15">
    <source>
        <dbReference type="SAM" id="Phobius"/>
    </source>
</evidence>
<evidence type="ECO:0000256" key="10">
    <source>
        <dbReference type="ARBA" id="ARBA00022984"/>
    </source>
</evidence>
<evidence type="ECO:0000256" key="6">
    <source>
        <dbReference type="ARBA" id="ARBA00022618"/>
    </source>
</evidence>
<dbReference type="OrthoDB" id="9804126at2"/>
<gene>
    <name evidence="14" type="primary">murC</name>
    <name evidence="19" type="ORF">D9V69_01065</name>
</gene>
<evidence type="ECO:0000259" key="16">
    <source>
        <dbReference type="Pfam" id="PF01225"/>
    </source>
</evidence>
<dbReference type="GO" id="GO:0008763">
    <property type="term" value="F:UDP-N-acetylmuramate-L-alanine ligase activity"/>
    <property type="evidence" value="ECO:0007669"/>
    <property type="project" value="UniProtKB-UniRule"/>
</dbReference>
<dbReference type="UniPathway" id="UPA00219"/>
<dbReference type="InterPro" id="IPR005758">
    <property type="entry name" value="UDP-N-AcMur_Ala_ligase_MurC"/>
</dbReference>
<dbReference type="PANTHER" id="PTHR43445:SF3">
    <property type="entry name" value="UDP-N-ACETYLMURAMATE--L-ALANINE LIGASE"/>
    <property type="match status" value="1"/>
</dbReference>
<dbReference type="PANTHER" id="PTHR43445">
    <property type="entry name" value="UDP-N-ACETYLMURAMATE--L-ALANINE LIGASE-RELATED"/>
    <property type="match status" value="1"/>
</dbReference>
<protein>
    <recommendedName>
        <fullName evidence="3 14">UDP-N-acetylmuramate--L-alanine ligase</fullName>
        <ecNumber evidence="3 14">6.3.2.8</ecNumber>
    </recommendedName>
    <alternativeName>
        <fullName evidence="14">UDP-N-acetylmuramoyl-L-alanine synthetase</fullName>
    </alternativeName>
</protein>
<evidence type="ECO:0000259" key="17">
    <source>
        <dbReference type="Pfam" id="PF02875"/>
    </source>
</evidence>
<evidence type="ECO:0000256" key="8">
    <source>
        <dbReference type="ARBA" id="ARBA00022840"/>
    </source>
</evidence>
<dbReference type="AlphaFoldDB" id="A0A4D6XVS7"/>
<evidence type="ECO:0000259" key="18">
    <source>
        <dbReference type="Pfam" id="PF08245"/>
    </source>
</evidence>
<accession>A0A4D6XVS7</accession>